<evidence type="ECO:0000313" key="2">
    <source>
        <dbReference type="Proteomes" id="UP001162811"/>
    </source>
</evidence>
<evidence type="ECO:0008006" key="3">
    <source>
        <dbReference type="Google" id="ProtNLM"/>
    </source>
</evidence>
<evidence type="ECO:0000313" key="1">
    <source>
        <dbReference type="EMBL" id="MCO5401658.1"/>
    </source>
</evidence>
<dbReference type="RefSeq" id="WP_252685177.1">
    <property type="nucleotide sequence ID" value="NZ_JAMXHT010000015.1"/>
</dbReference>
<accession>A0ABT1ATR0</accession>
<proteinExistence type="predicted"/>
<sequence length="102" mass="10922">MDEKNGDKGGYSTECGERVQAVRVAIGGALEGSDQVGGANPPNGIGLAARCPVEDAWQSGKLVVPFAFTYLRGRWYCFAYPANKAELPSVVAFREWLLAIGE</sequence>
<dbReference type="EMBL" id="JAMXHT010000015">
    <property type="protein sequence ID" value="MCO5401658.1"/>
    <property type="molecule type" value="Genomic_DNA"/>
</dbReference>
<protein>
    <recommendedName>
        <fullName evidence="3">LysR substrate-binding domain-containing protein</fullName>
    </recommendedName>
</protein>
<organism evidence="1 2">
    <name type="scientific">Ralstonia soli</name>
    <dbReference type="NCBI Taxonomy" id="2953896"/>
    <lineage>
        <taxon>Bacteria</taxon>
        <taxon>Pseudomonadati</taxon>
        <taxon>Pseudomonadota</taxon>
        <taxon>Betaproteobacteria</taxon>
        <taxon>Burkholderiales</taxon>
        <taxon>Burkholderiaceae</taxon>
        <taxon>Ralstonia</taxon>
    </lineage>
</organism>
<dbReference type="Gene3D" id="3.40.190.10">
    <property type="entry name" value="Periplasmic binding protein-like II"/>
    <property type="match status" value="2"/>
</dbReference>
<reference evidence="1" key="2">
    <citation type="journal article" date="2023" name="Front. Microbiol.">
        <title>Ralstonia chuxiongensis sp. nov., Ralstonia mojiangensis sp. nov., and Ralstonia soli sp. nov., isolated from tobacco fields, are three novel species in the family Burkholderiaceae.</title>
        <authorList>
            <person name="Lu C.H."/>
            <person name="Zhang Y.Y."/>
            <person name="Jiang N."/>
            <person name="Chen W."/>
            <person name="Shao X."/>
            <person name="Zhao Z.M."/>
            <person name="Lu W.L."/>
            <person name="Hu X."/>
            <person name="Xi Y.X."/>
            <person name="Zou S.Y."/>
            <person name="Wei Q.J."/>
            <person name="Lin Z.L."/>
            <person name="Gong L."/>
            <person name="Gai X.T."/>
            <person name="Zhang L.Q."/>
            <person name="Li J.Y."/>
            <person name="Jin Y."/>
            <person name="Xia Z.Y."/>
        </authorList>
    </citation>
    <scope>NUCLEOTIDE SEQUENCE</scope>
    <source>
        <strain evidence="1">21MJYT02-11</strain>
    </source>
</reference>
<reference evidence="1" key="1">
    <citation type="submission" date="2022-06" db="EMBL/GenBank/DDBJ databases">
        <authorList>
            <person name="Lu C.-H."/>
        </authorList>
    </citation>
    <scope>NUCLEOTIDE SEQUENCE</scope>
    <source>
        <strain evidence="1">21MJYT02-11</strain>
    </source>
</reference>
<name>A0ABT1ATR0_9RALS</name>
<keyword evidence="2" id="KW-1185">Reference proteome</keyword>
<gene>
    <name evidence="1" type="ORF">NG900_25940</name>
</gene>
<dbReference type="Proteomes" id="UP001162811">
    <property type="component" value="Unassembled WGS sequence"/>
</dbReference>
<comment type="caution">
    <text evidence="1">The sequence shown here is derived from an EMBL/GenBank/DDBJ whole genome shotgun (WGS) entry which is preliminary data.</text>
</comment>